<dbReference type="RefSeq" id="WP_307152622.1">
    <property type="nucleotide sequence ID" value="NZ_JAUSUK010000001.1"/>
</dbReference>
<dbReference type="InterPro" id="IPR003593">
    <property type="entry name" value="AAA+_ATPase"/>
</dbReference>
<keyword evidence="4" id="KW-0547">Nucleotide-binding</keyword>
<keyword evidence="7 10" id="KW-0472">Membrane</keyword>
<keyword evidence="3 10" id="KW-0812">Transmembrane</keyword>
<evidence type="ECO:0000256" key="7">
    <source>
        <dbReference type="ARBA" id="ARBA00023136"/>
    </source>
</evidence>
<evidence type="ECO:0000313" key="13">
    <source>
        <dbReference type="EMBL" id="MDQ0324314.1"/>
    </source>
</evidence>
<dbReference type="Pfam" id="PF00664">
    <property type="entry name" value="ABC_membrane"/>
    <property type="match status" value="1"/>
</dbReference>
<dbReference type="InterPro" id="IPR036640">
    <property type="entry name" value="ABC1_TM_sf"/>
</dbReference>
<dbReference type="PANTHER" id="PTHR24221">
    <property type="entry name" value="ATP-BINDING CASSETTE SUB-FAMILY B"/>
    <property type="match status" value="1"/>
</dbReference>
<dbReference type="InterPro" id="IPR011527">
    <property type="entry name" value="ABC1_TM_dom"/>
</dbReference>
<evidence type="ECO:0000259" key="11">
    <source>
        <dbReference type="PROSITE" id="PS50893"/>
    </source>
</evidence>
<dbReference type="SUPFAM" id="SSF90123">
    <property type="entry name" value="ABC transporter transmembrane region"/>
    <property type="match status" value="1"/>
</dbReference>
<gene>
    <name evidence="13" type="ORF">J2R99_000163</name>
</gene>
<dbReference type="SUPFAM" id="SSF52540">
    <property type="entry name" value="P-loop containing nucleoside triphosphate hydrolases"/>
    <property type="match status" value="1"/>
</dbReference>
<evidence type="ECO:0000256" key="10">
    <source>
        <dbReference type="SAM" id="Phobius"/>
    </source>
</evidence>
<evidence type="ECO:0000256" key="9">
    <source>
        <dbReference type="SAM" id="MobiDB-lite"/>
    </source>
</evidence>
<comment type="function">
    <text evidence="8">Involved in beta-(1--&gt;2)glucan export. Transmembrane domains (TMD) form a pore in the inner membrane and the ATP-binding domain (NBD) is responsible for energy generation.</text>
</comment>
<feature type="domain" description="ABC transmembrane type-1" evidence="12">
    <location>
        <begin position="44"/>
        <end position="335"/>
    </location>
</feature>
<feature type="transmembrane region" description="Helical" evidence="10">
    <location>
        <begin position="309"/>
        <end position="330"/>
    </location>
</feature>
<dbReference type="CDD" id="cd18582">
    <property type="entry name" value="ABC_6TM_ATM1_ABCB7"/>
    <property type="match status" value="1"/>
</dbReference>
<dbReference type="PROSITE" id="PS50893">
    <property type="entry name" value="ABC_TRANSPORTER_2"/>
    <property type="match status" value="1"/>
</dbReference>
<evidence type="ECO:0000256" key="2">
    <source>
        <dbReference type="ARBA" id="ARBA00005417"/>
    </source>
</evidence>
<reference evidence="13 14" key="1">
    <citation type="submission" date="2023-07" db="EMBL/GenBank/DDBJ databases">
        <title>Genomic Encyclopedia of Type Strains, Phase IV (KMG-IV): sequencing the most valuable type-strain genomes for metagenomic binning, comparative biology and taxonomic classification.</title>
        <authorList>
            <person name="Goeker M."/>
        </authorList>
    </citation>
    <scope>NUCLEOTIDE SEQUENCE [LARGE SCALE GENOMIC DNA]</scope>
    <source>
        <strain evidence="13 14">DSM 11549</strain>
    </source>
</reference>
<feature type="transmembrane region" description="Helical" evidence="10">
    <location>
        <begin position="43"/>
        <end position="64"/>
    </location>
</feature>
<keyword evidence="5 13" id="KW-0067">ATP-binding</keyword>
<dbReference type="Gene3D" id="3.40.50.300">
    <property type="entry name" value="P-loop containing nucleotide triphosphate hydrolases"/>
    <property type="match status" value="1"/>
</dbReference>
<feature type="transmembrane region" description="Helical" evidence="10">
    <location>
        <begin position="79"/>
        <end position="98"/>
    </location>
</feature>
<evidence type="ECO:0000256" key="3">
    <source>
        <dbReference type="ARBA" id="ARBA00022692"/>
    </source>
</evidence>
<dbReference type="EMBL" id="JAUSUK010000001">
    <property type="protein sequence ID" value="MDQ0324314.1"/>
    <property type="molecule type" value="Genomic_DNA"/>
</dbReference>
<feature type="region of interest" description="Disordered" evidence="9">
    <location>
        <begin position="612"/>
        <end position="637"/>
    </location>
</feature>
<dbReference type="CDD" id="cd03253">
    <property type="entry name" value="ABCC_ATM1_transporter"/>
    <property type="match status" value="1"/>
</dbReference>
<feature type="transmembrane region" description="Helical" evidence="10">
    <location>
        <begin position="162"/>
        <end position="184"/>
    </location>
</feature>
<proteinExistence type="inferred from homology"/>
<dbReference type="Proteomes" id="UP001230253">
    <property type="component" value="Unassembled WGS sequence"/>
</dbReference>
<dbReference type="InterPro" id="IPR039421">
    <property type="entry name" value="Type_1_exporter"/>
</dbReference>
<protein>
    <submittedName>
        <fullName evidence="13">ATP-binding cassette subfamily B protein</fullName>
    </submittedName>
</protein>
<keyword evidence="14" id="KW-1185">Reference proteome</keyword>
<dbReference type="PROSITE" id="PS00211">
    <property type="entry name" value="ABC_TRANSPORTER_1"/>
    <property type="match status" value="1"/>
</dbReference>
<evidence type="ECO:0000256" key="5">
    <source>
        <dbReference type="ARBA" id="ARBA00022840"/>
    </source>
</evidence>
<accession>A0ABU0C1B9</accession>
<dbReference type="Gene3D" id="1.20.1560.10">
    <property type="entry name" value="ABC transporter type 1, transmembrane domain"/>
    <property type="match status" value="1"/>
</dbReference>
<evidence type="ECO:0000256" key="6">
    <source>
        <dbReference type="ARBA" id="ARBA00022989"/>
    </source>
</evidence>
<comment type="similarity">
    <text evidence="2">Belongs to the ABC transporter superfamily.</text>
</comment>
<feature type="transmembrane region" description="Helical" evidence="10">
    <location>
        <begin position="190"/>
        <end position="211"/>
    </location>
</feature>
<evidence type="ECO:0000256" key="4">
    <source>
        <dbReference type="ARBA" id="ARBA00022741"/>
    </source>
</evidence>
<dbReference type="PROSITE" id="PS50929">
    <property type="entry name" value="ABC_TM1F"/>
    <property type="match status" value="1"/>
</dbReference>
<comment type="subcellular location">
    <subcellularLocation>
        <location evidence="1">Cell membrane</location>
        <topology evidence="1">Multi-pass membrane protein</topology>
    </subcellularLocation>
</comment>
<feature type="domain" description="ABC transporter" evidence="11">
    <location>
        <begin position="369"/>
        <end position="603"/>
    </location>
</feature>
<sequence length="637" mass="70918">MSDANKPAGQPRISAARGHTFHTLRNLWPYMWPADRPDLKKRVLWAVLALLAAKVITVLVPYAFKWVTDALAGEGGGPAYLPAFLAAPVMLVVAYNFGRILTVAFNQMRDALFARVGQHAVRQLAWKTFRHLHQLSLRFHLARRTGGLSRVIERGTKGIETIVRFTILNSVPTVIEFALTAAVIWYNFSWVYVVIIAVTLWAYVVFTVRASDWRISIRREMNDSDTDANSKAIDSLLNFETVKYFGNEAMETERFDGAMSRYEMAATKTWTSLAWLNFGQTVIFSIGMAVSMILSARAVMAGTQTVGDFVMINALLMQLSVPLNFIGFVYREIKQGLVDIEAMFQLLDVDPEIRDKKDAPPLRVNEGAIAFEHVSFSYDPERPILKNVSFEVPAGGTLAIVGPSGAGKSTISRLLFRFYDVTGGRITIDGQDLRDVEQDSVRAAIGMVPQDTVLFNDTIGYNIRYGRYDATRDDVKEAARMAQIADFIESLPERYDTPVGERGLKLSGGEKQRVAIARTILKGPPILILDEATSALDTATEQDIQTALDRVSQNRTTLVIAHRLSTVVSADQILVLQAGEVVERGTHIELMERGGVYADMWARQREADEAAERLRESGVAEEDYLPSLRTDPEAESL</sequence>
<dbReference type="PANTHER" id="PTHR24221:SF654">
    <property type="entry name" value="ATP-BINDING CASSETTE SUB-FAMILY B MEMBER 6"/>
    <property type="match status" value="1"/>
</dbReference>
<dbReference type="GO" id="GO:0005524">
    <property type="term" value="F:ATP binding"/>
    <property type="evidence" value="ECO:0007669"/>
    <property type="project" value="UniProtKB-KW"/>
</dbReference>
<organism evidence="13 14">
    <name type="scientific">Rhodopseudomonas julia</name>
    <dbReference type="NCBI Taxonomy" id="200617"/>
    <lineage>
        <taxon>Bacteria</taxon>
        <taxon>Pseudomonadati</taxon>
        <taxon>Pseudomonadota</taxon>
        <taxon>Alphaproteobacteria</taxon>
        <taxon>Hyphomicrobiales</taxon>
        <taxon>Nitrobacteraceae</taxon>
        <taxon>Rhodopseudomonas</taxon>
    </lineage>
</organism>
<dbReference type="Pfam" id="PF00005">
    <property type="entry name" value="ABC_tran"/>
    <property type="match status" value="1"/>
</dbReference>
<evidence type="ECO:0000256" key="8">
    <source>
        <dbReference type="ARBA" id="ARBA00024722"/>
    </source>
</evidence>
<evidence type="ECO:0000256" key="1">
    <source>
        <dbReference type="ARBA" id="ARBA00004651"/>
    </source>
</evidence>
<feature type="transmembrane region" description="Helical" evidence="10">
    <location>
        <begin position="274"/>
        <end position="297"/>
    </location>
</feature>
<dbReference type="InterPro" id="IPR017871">
    <property type="entry name" value="ABC_transporter-like_CS"/>
</dbReference>
<name>A0ABU0C1B9_9BRAD</name>
<dbReference type="SMART" id="SM00382">
    <property type="entry name" value="AAA"/>
    <property type="match status" value="1"/>
</dbReference>
<evidence type="ECO:0000259" key="12">
    <source>
        <dbReference type="PROSITE" id="PS50929"/>
    </source>
</evidence>
<dbReference type="InterPro" id="IPR003439">
    <property type="entry name" value="ABC_transporter-like_ATP-bd"/>
</dbReference>
<comment type="caution">
    <text evidence="13">The sequence shown here is derived from an EMBL/GenBank/DDBJ whole genome shotgun (WGS) entry which is preliminary data.</text>
</comment>
<keyword evidence="6 10" id="KW-1133">Transmembrane helix</keyword>
<evidence type="ECO:0000313" key="14">
    <source>
        <dbReference type="Proteomes" id="UP001230253"/>
    </source>
</evidence>
<dbReference type="InterPro" id="IPR027417">
    <property type="entry name" value="P-loop_NTPase"/>
</dbReference>